<dbReference type="Proteomes" id="UP000222542">
    <property type="component" value="Unassembled WGS sequence"/>
</dbReference>
<evidence type="ECO:0000256" key="4">
    <source>
        <dbReference type="SAM" id="MobiDB-lite"/>
    </source>
</evidence>
<gene>
    <name evidence="5" type="ORF">T459_11784</name>
</gene>
<evidence type="ECO:0000313" key="5">
    <source>
        <dbReference type="EMBL" id="PHT83341.1"/>
    </source>
</evidence>
<dbReference type="STRING" id="4072.A0A2G2ZN18"/>
<comment type="similarity">
    <text evidence="2">Belongs to the NRDE2 family.</text>
</comment>
<name>A0A2G2ZN18_CAPAN</name>
<evidence type="ECO:0000256" key="3">
    <source>
        <dbReference type="ARBA" id="ARBA00023242"/>
    </source>
</evidence>
<reference evidence="5 6" key="1">
    <citation type="journal article" date="2014" name="Nat. Genet.">
        <title>Genome sequence of the hot pepper provides insights into the evolution of pungency in Capsicum species.</title>
        <authorList>
            <person name="Kim S."/>
            <person name="Park M."/>
            <person name="Yeom S.I."/>
            <person name="Kim Y.M."/>
            <person name="Lee J.M."/>
            <person name="Lee H.A."/>
            <person name="Seo E."/>
            <person name="Choi J."/>
            <person name="Cheong K."/>
            <person name="Kim K.T."/>
            <person name="Jung K."/>
            <person name="Lee G.W."/>
            <person name="Oh S.K."/>
            <person name="Bae C."/>
            <person name="Kim S.B."/>
            <person name="Lee H.Y."/>
            <person name="Kim S.Y."/>
            <person name="Kim M.S."/>
            <person name="Kang B.C."/>
            <person name="Jo Y.D."/>
            <person name="Yang H.B."/>
            <person name="Jeong H.J."/>
            <person name="Kang W.H."/>
            <person name="Kwon J.K."/>
            <person name="Shin C."/>
            <person name="Lim J.Y."/>
            <person name="Park J.H."/>
            <person name="Huh J.H."/>
            <person name="Kim J.S."/>
            <person name="Kim B.D."/>
            <person name="Cohen O."/>
            <person name="Paran I."/>
            <person name="Suh M.C."/>
            <person name="Lee S.B."/>
            <person name="Kim Y.K."/>
            <person name="Shin Y."/>
            <person name="Noh S.J."/>
            <person name="Park J."/>
            <person name="Seo Y.S."/>
            <person name="Kwon S.Y."/>
            <person name="Kim H.A."/>
            <person name="Park J.M."/>
            <person name="Kim H.J."/>
            <person name="Choi S.B."/>
            <person name="Bosland P.W."/>
            <person name="Reeves G."/>
            <person name="Jo S.H."/>
            <person name="Lee B.W."/>
            <person name="Cho H.T."/>
            <person name="Choi H.S."/>
            <person name="Lee M.S."/>
            <person name="Yu Y."/>
            <person name="Do Choi Y."/>
            <person name="Park B.S."/>
            <person name="van Deynze A."/>
            <person name="Ashrafi H."/>
            <person name="Hill T."/>
            <person name="Kim W.T."/>
            <person name="Pai H.S."/>
            <person name="Ahn H.K."/>
            <person name="Yeam I."/>
            <person name="Giovannoni J.J."/>
            <person name="Rose J.K."/>
            <person name="Sorensen I."/>
            <person name="Lee S.J."/>
            <person name="Kim R.W."/>
            <person name="Choi I.Y."/>
            <person name="Choi B.S."/>
            <person name="Lim J.S."/>
            <person name="Lee Y.H."/>
            <person name="Choi D."/>
        </authorList>
    </citation>
    <scope>NUCLEOTIDE SEQUENCE [LARGE SCALE GENOMIC DNA]</scope>
    <source>
        <strain evidence="6">cv. CM334</strain>
    </source>
</reference>
<protein>
    <submittedName>
        <fullName evidence="5">Uncharacterized protein</fullName>
    </submittedName>
</protein>
<evidence type="ECO:0000313" key="6">
    <source>
        <dbReference type="Proteomes" id="UP000222542"/>
    </source>
</evidence>
<dbReference type="InterPro" id="IPR013633">
    <property type="entry name" value="NRDE-2"/>
</dbReference>
<dbReference type="Gramene" id="PHT83341">
    <property type="protein sequence ID" value="PHT83341"/>
    <property type="gene ID" value="T459_11784"/>
</dbReference>
<comment type="subcellular location">
    <subcellularLocation>
        <location evidence="1">Nucleus</location>
    </subcellularLocation>
</comment>
<proteinExistence type="inferred from homology"/>
<accession>A0A2G2ZN18</accession>
<keyword evidence="6" id="KW-1185">Reference proteome</keyword>
<keyword evidence="3" id="KW-0539">Nucleus</keyword>
<feature type="compositionally biased region" description="Basic residues" evidence="4">
    <location>
        <begin position="63"/>
        <end position="76"/>
    </location>
</feature>
<reference evidence="5 6" key="2">
    <citation type="journal article" date="2017" name="Genome Biol.">
        <title>New reference genome sequences of hot pepper reveal the massive evolution of plant disease-resistance genes by retroduplication.</title>
        <authorList>
            <person name="Kim S."/>
            <person name="Park J."/>
            <person name="Yeom S.I."/>
            <person name="Kim Y.M."/>
            <person name="Seo E."/>
            <person name="Kim K.T."/>
            <person name="Kim M.S."/>
            <person name="Lee J.M."/>
            <person name="Cheong K."/>
            <person name="Shin H.S."/>
            <person name="Kim S.B."/>
            <person name="Han K."/>
            <person name="Lee J."/>
            <person name="Park M."/>
            <person name="Lee H.A."/>
            <person name="Lee H.Y."/>
            <person name="Lee Y."/>
            <person name="Oh S."/>
            <person name="Lee J.H."/>
            <person name="Choi E."/>
            <person name="Choi E."/>
            <person name="Lee S.E."/>
            <person name="Jeon J."/>
            <person name="Kim H."/>
            <person name="Choi G."/>
            <person name="Song H."/>
            <person name="Lee J."/>
            <person name="Lee S.C."/>
            <person name="Kwon J.K."/>
            <person name="Lee H.Y."/>
            <person name="Koo N."/>
            <person name="Hong Y."/>
            <person name="Kim R.W."/>
            <person name="Kang W.H."/>
            <person name="Huh J.H."/>
            <person name="Kang B.C."/>
            <person name="Yang T.J."/>
            <person name="Lee Y.H."/>
            <person name="Bennetzen J.L."/>
            <person name="Choi D."/>
        </authorList>
    </citation>
    <scope>NUCLEOTIDE SEQUENCE [LARGE SCALE GENOMIC DNA]</scope>
    <source>
        <strain evidence="6">cv. CM334</strain>
    </source>
</reference>
<evidence type="ECO:0000256" key="2">
    <source>
        <dbReference type="ARBA" id="ARBA00009265"/>
    </source>
</evidence>
<dbReference type="PANTHER" id="PTHR13471:SF0">
    <property type="entry name" value="NUCLEAR EXOSOME REGULATOR NRDE2"/>
    <property type="match status" value="1"/>
</dbReference>
<feature type="compositionally biased region" description="Basic and acidic residues" evidence="4">
    <location>
        <begin position="27"/>
        <end position="39"/>
    </location>
</feature>
<dbReference type="GO" id="GO:0005634">
    <property type="term" value="C:nucleus"/>
    <property type="evidence" value="ECO:0007669"/>
    <property type="project" value="UniProtKB-SubCell"/>
</dbReference>
<sequence>MSIIKTPHALIKSEDCTRESIKEWVNKSFDKTEEQKENLEMASPTSKQDKRGHLSSNDDEDKKKKKKRKKRRKRKKLSDELPRYGYALAPTSRKPDVRTWAHSAAISNKEYYFDSHDDRDNLSFGSIYRIDVARYKLRNLRKTSELNYYRWDDKKTFKGDIDIDVLDNKLRS</sequence>
<dbReference type="AlphaFoldDB" id="A0A2G2ZN18"/>
<feature type="region of interest" description="Disordered" evidence="4">
    <location>
        <begin position="27"/>
        <end position="84"/>
    </location>
</feature>
<dbReference type="PANTHER" id="PTHR13471">
    <property type="entry name" value="TETRATRICOPEPTIDE-LIKE HELICAL"/>
    <property type="match status" value="1"/>
</dbReference>
<organism evidence="5 6">
    <name type="scientific">Capsicum annuum</name>
    <name type="common">Capsicum pepper</name>
    <dbReference type="NCBI Taxonomy" id="4072"/>
    <lineage>
        <taxon>Eukaryota</taxon>
        <taxon>Viridiplantae</taxon>
        <taxon>Streptophyta</taxon>
        <taxon>Embryophyta</taxon>
        <taxon>Tracheophyta</taxon>
        <taxon>Spermatophyta</taxon>
        <taxon>Magnoliopsida</taxon>
        <taxon>eudicotyledons</taxon>
        <taxon>Gunneridae</taxon>
        <taxon>Pentapetalae</taxon>
        <taxon>asterids</taxon>
        <taxon>lamiids</taxon>
        <taxon>Solanales</taxon>
        <taxon>Solanaceae</taxon>
        <taxon>Solanoideae</taxon>
        <taxon>Capsiceae</taxon>
        <taxon>Capsicum</taxon>
    </lineage>
</organism>
<dbReference type="EMBL" id="AYRZ02000004">
    <property type="protein sequence ID" value="PHT83341.1"/>
    <property type="molecule type" value="Genomic_DNA"/>
</dbReference>
<evidence type="ECO:0000256" key="1">
    <source>
        <dbReference type="ARBA" id="ARBA00004123"/>
    </source>
</evidence>
<comment type="caution">
    <text evidence="5">The sequence shown here is derived from an EMBL/GenBank/DDBJ whole genome shotgun (WGS) entry which is preliminary data.</text>
</comment>